<evidence type="ECO:0000256" key="1">
    <source>
        <dbReference type="SAM" id="MobiDB-lite"/>
    </source>
</evidence>
<organism evidence="3 4">
    <name type="scientific">Theobroma cacao</name>
    <name type="common">Cacao</name>
    <name type="synonym">Cocoa</name>
    <dbReference type="NCBI Taxonomy" id="3641"/>
    <lineage>
        <taxon>Eukaryota</taxon>
        <taxon>Viridiplantae</taxon>
        <taxon>Streptophyta</taxon>
        <taxon>Embryophyta</taxon>
        <taxon>Tracheophyta</taxon>
        <taxon>Spermatophyta</taxon>
        <taxon>Magnoliopsida</taxon>
        <taxon>eudicotyledons</taxon>
        <taxon>Gunneridae</taxon>
        <taxon>Pentapetalae</taxon>
        <taxon>rosids</taxon>
        <taxon>malvids</taxon>
        <taxon>Malvales</taxon>
        <taxon>Malvaceae</taxon>
        <taxon>Byttnerioideae</taxon>
        <taxon>Theobroma</taxon>
    </lineage>
</organism>
<feature type="region of interest" description="Disordered" evidence="1">
    <location>
        <begin position="57"/>
        <end position="77"/>
    </location>
</feature>
<dbReference type="STRING" id="3641.A0A061DUA3"/>
<dbReference type="AlphaFoldDB" id="A0A061DUA3"/>
<accession>A0A061DUA3</accession>
<keyword evidence="4" id="KW-1185">Reference proteome</keyword>
<dbReference type="OMA" id="ESYYMAI"/>
<evidence type="ECO:0000313" key="3">
    <source>
        <dbReference type="EMBL" id="EOX93563.1"/>
    </source>
</evidence>
<proteinExistence type="predicted"/>
<dbReference type="Proteomes" id="UP000026915">
    <property type="component" value="Chromosome 1"/>
</dbReference>
<dbReference type="Gramene" id="EOX93563">
    <property type="protein sequence ID" value="EOX93563"/>
    <property type="gene ID" value="TCM_002452"/>
</dbReference>
<dbReference type="InParanoid" id="A0A061DUA3"/>
<dbReference type="PANTHER" id="PTHR33052">
    <property type="entry name" value="DUF4228 DOMAIN PROTEIN-RELATED"/>
    <property type="match status" value="1"/>
</dbReference>
<keyword evidence="2" id="KW-0732">Signal</keyword>
<dbReference type="EMBL" id="CM001879">
    <property type="protein sequence ID" value="EOX93563.1"/>
    <property type="molecule type" value="Genomic_DNA"/>
</dbReference>
<gene>
    <name evidence="3" type="ORF">TCM_002452</name>
</gene>
<reference evidence="3 4" key="1">
    <citation type="journal article" date="2013" name="Genome Biol.">
        <title>The genome sequence of the most widely cultivated cacao type and its use to identify candidate genes regulating pod color.</title>
        <authorList>
            <person name="Motamayor J.C."/>
            <person name="Mockaitis K."/>
            <person name="Schmutz J."/>
            <person name="Haiminen N."/>
            <person name="Iii D.L."/>
            <person name="Cornejo O."/>
            <person name="Findley S.D."/>
            <person name="Zheng P."/>
            <person name="Utro F."/>
            <person name="Royaert S."/>
            <person name="Saski C."/>
            <person name="Jenkins J."/>
            <person name="Podicheti R."/>
            <person name="Zhao M."/>
            <person name="Scheffler B.E."/>
            <person name="Stack J.C."/>
            <person name="Feltus F.A."/>
            <person name="Mustiga G.M."/>
            <person name="Amores F."/>
            <person name="Phillips W."/>
            <person name="Marelli J.P."/>
            <person name="May G.D."/>
            <person name="Shapiro H."/>
            <person name="Ma J."/>
            <person name="Bustamante C.D."/>
            <person name="Schnell R.J."/>
            <person name="Main D."/>
            <person name="Gilbert D."/>
            <person name="Parida L."/>
            <person name="Kuhn D.N."/>
        </authorList>
    </citation>
    <scope>NUCLEOTIDE SEQUENCE [LARGE SCALE GENOMIC DNA]</scope>
    <source>
        <strain evidence="4">cv. Matina 1-6</strain>
    </source>
</reference>
<feature type="region of interest" description="Disordered" evidence="1">
    <location>
        <begin position="192"/>
        <end position="274"/>
    </location>
</feature>
<evidence type="ECO:0000256" key="2">
    <source>
        <dbReference type="SAM" id="SignalP"/>
    </source>
</evidence>
<feature type="signal peptide" evidence="2">
    <location>
        <begin position="1"/>
        <end position="17"/>
    </location>
</feature>
<protein>
    <submittedName>
        <fullName evidence="3">Uncharacterized protein</fullName>
    </submittedName>
</protein>
<feature type="chain" id="PRO_5001596723" evidence="2">
    <location>
        <begin position="18"/>
        <end position="274"/>
    </location>
</feature>
<dbReference type="InterPro" id="IPR025322">
    <property type="entry name" value="PADRE_dom"/>
</dbReference>
<feature type="compositionally biased region" description="Basic residues" evidence="1">
    <location>
        <begin position="200"/>
        <end position="211"/>
    </location>
</feature>
<dbReference type="HOGENOM" id="CLU_1017107_0_0_1"/>
<dbReference type="Pfam" id="PF14009">
    <property type="entry name" value="PADRE"/>
    <property type="match status" value="1"/>
</dbReference>
<dbReference type="eggNOG" id="ENOG502S32K">
    <property type="taxonomic scope" value="Eukaryota"/>
</dbReference>
<evidence type="ECO:0000313" key="4">
    <source>
        <dbReference type="Proteomes" id="UP000026915"/>
    </source>
</evidence>
<sequence length="274" mass="30797">MEFVFFLFLSLLQRLKAVSKWLCYKLRFSKNLQFVTGIAGMLKKFLNVHKLAPFSSRARPKPVAQPREEPEEGRETSSVLKIVQAGGIVERYYMAMPAVNIMNKYPSSILARPEVFRRPWDSLVRSDEILTPGEKFYVVPRRTVRKLRRRIKKPNAEVSVSSFVSQSSFDVSKGGFTSKSFLQRNEVSDSRMVSGSFSTSRKKNGTKKHVRFVGIDTKQTGGLPAAKKSKDEGIAKSSKKQSNVESQGGKLKAKHGVLWQPSLTAISERHGPGE</sequence>
<name>A0A061DUA3_THECC</name>